<dbReference type="EMBL" id="JAFDST010000004">
    <property type="protein sequence ID" value="MBP1082890.1"/>
    <property type="molecule type" value="Genomic_DNA"/>
</dbReference>
<reference evidence="1 2" key="1">
    <citation type="submission" date="2021-01" db="EMBL/GenBank/DDBJ databases">
        <title>Genomic Encyclopedia of Type Strains, Phase IV (KMG-IV): sequencing the most valuable type-strain genomes for metagenomic binning, comparative biology and taxonomic classification.</title>
        <authorList>
            <person name="Goeker M."/>
        </authorList>
    </citation>
    <scope>NUCLEOTIDE SEQUENCE [LARGE SCALE GENOMIC DNA]</scope>
    <source>
        <strain evidence="1 2">DSM 103394</strain>
    </source>
</reference>
<keyword evidence="2" id="KW-1185">Reference proteome</keyword>
<organism evidence="1 2">
    <name type="scientific">Bacillus capparidis</name>
    <dbReference type="NCBI Taxonomy" id="1840411"/>
    <lineage>
        <taxon>Bacteria</taxon>
        <taxon>Bacillati</taxon>
        <taxon>Bacillota</taxon>
        <taxon>Bacilli</taxon>
        <taxon>Bacillales</taxon>
        <taxon>Bacillaceae</taxon>
        <taxon>Bacillus</taxon>
    </lineage>
</organism>
<sequence length="38" mass="4496">MVLIIMLLGQAGYIYLAPLFPKNLKMYEYTYLAIYLSY</sequence>
<evidence type="ECO:0000313" key="1">
    <source>
        <dbReference type="EMBL" id="MBP1082890.1"/>
    </source>
</evidence>
<accession>A0ABS4CZT6</accession>
<name>A0ABS4CZT6_9BACI</name>
<gene>
    <name evidence="1" type="ORF">JOC74_003400</name>
</gene>
<dbReference type="Proteomes" id="UP000674416">
    <property type="component" value="Unassembled WGS sequence"/>
</dbReference>
<protein>
    <submittedName>
        <fullName evidence="1">Uncharacterized protein</fullName>
    </submittedName>
</protein>
<evidence type="ECO:0000313" key="2">
    <source>
        <dbReference type="Proteomes" id="UP000674416"/>
    </source>
</evidence>
<comment type="caution">
    <text evidence="1">The sequence shown here is derived from an EMBL/GenBank/DDBJ whole genome shotgun (WGS) entry which is preliminary data.</text>
</comment>
<proteinExistence type="predicted"/>